<comment type="caution">
    <text evidence="2">The sequence shown here is derived from an EMBL/GenBank/DDBJ whole genome shotgun (WGS) entry which is preliminary data.</text>
</comment>
<keyword evidence="3" id="KW-1185">Reference proteome</keyword>
<proteinExistence type="predicted"/>
<protein>
    <submittedName>
        <fullName evidence="2">Uncharacterized protein</fullName>
    </submittedName>
</protein>
<feature type="region of interest" description="Disordered" evidence="1">
    <location>
        <begin position="141"/>
        <end position="171"/>
    </location>
</feature>
<reference evidence="2" key="1">
    <citation type="journal article" date="2023" name="Access Microbiol">
        <title>De-novo genome assembly for Akanthomyces muscarius, a biocontrol agent of insect agricultural pests.</title>
        <authorList>
            <person name="Erdos Z."/>
            <person name="Studholme D.J."/>
            <person name="Raymond B."/>
            <person name="Sharma M."/>
        </authorList>
    </citation>
    <scope>NUCLEOTIDE SEQUENCE</scope>
    <source>
        <strain evidence="2">Ve6</strain>
    </source>
</reference>
<name>A0A9W8UGU5_AKAMU</name>
<dbReference type="AlphaFoldDB" id="A0A9W8UGU5"/>
<dbReference type="KEGG" id="amus:LMH87_003219"/>
<evidence type="ECO:0000256" key="1">
    <source>
        <dbReference type="SAM" id="MobiDB-lite"/>
    </source>
</evidence>
<feature type="compositionally biased region" description="Pro residues" evidence="1">
    <location>
        <begin position="153"/>
        <end position="162"/>
    </location>
</feature>
<gene>
    <name evidence="2" type="ORF">LMH87_003219</name>
</gene>
<evidence type="ECO:0000313" key="2">
    <source>
        <dbReference type="EMBL" id="KAJ4144329.1"/>
    </source>
</evidence>
<organism evidence="2 3">
    <name type="scientific">Akanthomyces muscarius</name>
    <name type="common">Entomopathogenic fungus</name>
    <name type="synonym">Lecanicillium muscarium</name>
    <dbReference type="NCBI Taxonomy" id="2231603"/>
    <lineage>
        <taxon>Eukaryota</taxon>
        <taxon>Fungi</taxon>
        <taxon>Dikarya</taxon>
        <taxon>Ascomycota</taxon>
        <taxon>Pezizomycotina</taxon>
        <taxon>Sordariomycetes</taxon>
        <taxon>Hypocreomycetidae</taxon>
        <taxon>Hypocreales</taxon>
        <taxon>Cordycipitaceae</taxon>
        <taxon>Akanthomyces</taxon>
    </lineage>
</organism>
<sequence>MVPILQSATCRVAETDPPDACEFGNRSYQTQRNRSRSVYIRELLATPTAAVARPFAPATSSGWHSAGRTAVSSCASIAVPQQQHPFKSNILPYAVADHTAKQWLWHRIRCNLHRRRWLAEPMIQYGWPIHSVCSRVGLPAESESQPASIKPTPHTPWQPPPSIYEKKKSMR</sequence>
<dbReference type="RefSeq" id="XP_056047999.1">
    <property type="nucleotide sequence ID" value="XM_056203469.1"/>
</dbReference>
<accession>A0A9W8UGU5</accession>
<dbReference type="EMBL" id="JAJHUN010000011">
    <property type="protein sequence ID" value="KAJ4144329.1"/>
    <property type="molecule type" value="Genomic_DNA"/>
</dbReference>
<evidence type="ECO:0000313" key="3">
    <source>
        <dbReference type="Proteomes" id="UP001144673"/>
    </source>
</evidence>
<dbReference type="GeneID" id="80890378"/>
<dbReference type="Proteomes" id="UP001144673">
    <property type="component" value="Chromosome 2"/>
</dbReference>